<sequence>MGQHSLSKKLRLDSGGPRTKARLQPINKTPQELLQELKANRSLEAGNLAIVKLSTDNWMDVDDEDYNTLPLPPPPGEEGLFHSHAGDSYVEGEDGLLSSLFQARGGDSRIRTDLVWKQVDSWYKQLPVLVNAYLEFQNQGPPTNAQEVATWQMPTMDFHSHHNQTLFHTSQSTSINETLAQNGLLGGSPESPNIAFSFGLLDAFRQIRRVCPRYSVEGLAKSLQYIHKLPGDPHLERQLQTTYDAYLMIMREVCNRTAKALFREG</sequence>
<name>A0A9P7V4J1_9AGAR</name>
<dbReference type="KEGG" id="more:E1B28_001906"/>
<evidence type="ECO:0000313" key="2">
    <source>
        <dbReference type="EMBL" id="KAG7100126.1"/>
    </source>
</evidence>
<feature type="region of interest" description="Disordered" evidence="1">
    <location>
        <begin position="1"/>
        <end position="27"/>
    </location>
</feature>
<dbReference type="RefSeq" id="XP_043016596.1">
    <property type="nucleotide sequence ID" value="XM_043147882.1"/>
</dbReference>
<protein>
    <submittedName>
        <fullName evidence="2">Uncharacterized protein</fullName>
    </submittedName>
</protein>
<proteinExistence type="predicted"/>
<keyword evidence="3" id="KW-1185">Reference proteome</keyword>
<evidence type="ECO:0000313" key="3">
    <source>
        <dbReference type="Proteomes" id="UP001049176"/>
    </source>
</evidence>
<dbReference type="GeneID" id="66070982"/>
<gene>
    <name evidence="2" type="ORF">E1B28_001906</name>
</gene>
<evidence type="ECO:0000256" key="1">
    <source>
        <dbReference type="SAM" id="MobiDB-lite"/>
    </source>
</evidence>
<dbReference type="Proteomes" id="UP001049176">
    <property type="component" value="Chromosome 1"/>
</dbReference>
<accession>A0A9P7V4J1</accession>
<comment type="caution">
    <text evidence="2">The sequence shown here is derived from an EMBL/GenBank/DDBJ whole genome shotgun (WGS) entry which is preliminary data.</text>
</comment>
<dbReference type="AlphaFoldDB" id="A0A9P7V4J1"/>
<organism evidence="2 3">
    <name type="scientific">Marasmius oreades</name>
    <name type="common">fairy-ring Marasmius</name>
    <dbReference type="NCBI Taxonomy" id="181124"/>
    <lineage>
        <taxon>Eukaryota</taxon>
        <taxon>Fungi</taxon>
        <taxon>Dikarya</taxon>
        <taxon>Basidiomycota</taxon>
        <taxon>Agaricomycotina</taxon>
        <taxon>Agaricomycetes</taxon>
        <taxon>Agaricomycetidae</taxon>
        <taxon>Agaricales</taxon>
        <taxon>Marasmiineae</taxon>
        <taxon>Marasmiaceae</taxon>
        <taxon>Marasmius</taxon>
    </lineage>
</organism>
<reference evidence="2" key="1">
    <citation type="journal article" date="2021" name="Genome Biol. Evol.">
        <title>The assembled and annotated genome of the fairy-ring fungus Marasmius oreades.</title>
        <authorList>
            <person name="Hiltunen M."/>
            <person name="Ament-Velasquez S.L."/>
            <person name="Johannesson H."/>
        </authorList>
    </citation>
    <scope>NUCLEOTIDE SEQUENCE</scope>
    <source>
        <strain evidence="2">03SP1</strain>
    </source>
</reference>
<dbReference type="OrthoDB" id="2665372at2759"/>
<dbReference type="EMBL" id="CM032181">
    <property type="protein sequence ID" value="KAG7100126.1"/>
    <property type="molecule type" value="Genomic_DNA"/>
</dbReference>